<reference evidence="1 2" key="1">
    <citation type="submission" date="2021-06" db="EMBL/GenBank/DDBJ databases">
        <title>Caerostris extrusa draft genome.</title>
        <authorList>
            <person name="Kono N."/>
            <person name="Arakawa K."/>
        </authorList>
    </citation>
    <scope>NUCLEOTIDE SEQUENCE [LARGE SCALE GENOMIC DNA]</scope>
</reference>
<comment type="caution">
    <text evidence="1">The sequence shown here is derived from an EMBL/GenBank/DDBJ whole genome shotgun (WGS) entry which is preliminary data.</text>
</comment>
<dbReference type="Proteomes" id="UP001054945">
    <property type="component" value="Unassembled WGS sequence"/>
</dbReference>
<keyword evidence="2" id="KW-1185">Reference proteome</keyword>
<organism evidence="1 2">
    <name type="scientific">Caerostris extrusa</name>
    <name type="common">Bark spider</name>
    <name type="synonym">Caerostris bankana</name>
    <dbReference type="NCBI Taxonomy" id="172846"/>
    <lineage>
        <taxon>Eukaryota</taxon>
        <taxon>Metazoa</taxon>
        <taxon>Ecdysozoa</taxon>
        <taxon>Arthropoda</taxon>
        <taxon>Chelicerata</taxon>
        <taxon>Arachnida</taxon>
        <taxon>Araneae</taxon>
        <taxon>Araneomorphae</taxon>
        <taxon>Entelegynae</taxon>
        <taxon>Araneoidea</taxon>
        <taxon>Araneidae</taxon>
        <taxon>Caerostris</taxon>
    </lineage>
</organism>
<name>A0AAV4U1H0_CAEEX</name>
<gene>
    <name evidence="1" type="ORF">CEXT_733541</name>
</gene>
<dbReference type="EMBL" id="BPLR01012136">
    <property type="protein sequence ID" value="GIY51644.1"/>
    <property type="molecule type" value="Genomic_DNA"/>
</dbReference>
<proteinExistence type="predicted"/>
<evidence type="ECO:0000313" key="1">
    <source>
        <dbReference type="EMBL" id="GIY51644.1"/>
    </source>
</evidence>
<sequence>MVYYSESNPAEYCKGNWGFPEIPKLLENPSTFPNIFGTRSSKSRTPVRVVHFSKILFDKAWSGYFN</sequence>
<accession>A0AAV4U1H0</accession>
<dbReference type="AlphaFoldDB" id="A0AAV4U1H0"/>
<protein>
    <submittedName>
        <fullName evidence="1">Uncharacterized protein</fullName>
    </submittedName>
</protein>
<evidence type="ECO:0000313" key="2">
    <source>
        <dbReference type="Proteomes" id="UP001054945"/>
    </source>
</evidence>